<dbReference type="InterPro" id="IPR016181">
    <property type="entry name" value="Acyl_CoA_acyltransferase"/>
</dbReference>
<dbReference type="SUPFAM" id="SSF55729">
    <property type="entry name" value="Acyl-CoA N-acyltransferases (Nat)"/>
    <property type="match status" value="1"/>
</dbReference>
<evidence type="ECO:0000259" key="1">
    <source>
        <dbReference type="PROSITE" id="PS51186"/>
    </source>
</evidence>
<dbReference type="GO" id="GO:0016747">
    <property type="term" value="F:acyltransferase activity, transferring groups other than amino-acyl groups"/>
    <property type="evidence" value="ECO:0007669"/>
    <property type="project" value="InterPro"/>
</dbReference>
<accession>A0A0S2E2N5</accession>
<dbReference type="PROSITE" id="PS51186">
    <property type="entry name" value="GNAT"/>
    <property type="match status" value="1"/>
</dbReference>
<gene>
    <name evidence="2" type="ORF">LA76x_1777</name>
</gene>
<dbReference type="InterPro" id="IPR000182">
    <property type="entry name" value="GNAT_dom"/>
</dbReference>
<keyword evidence="2" id="KW-0808">Transferase</keyword>
<dbReference type="KEGG" id="lab:LA76x_1777"/>
<dbReference type="EMBL" id="CP011129">
    <property type="protein sequence ID" value="ALN79929.1"/>
    <property type="molecule type" value="Genomic_DNA"/>
</dbReference>
<dbReference type="Gene3D" id="3.40.630.30">
    <property type="match status" value="1"/>
</dbReference>
<evidence type="ECO:0000313" key="2">
    <source>
        <dbReference type="EMBL" id="ALN79929.1"/>
    </source>
</evidence>
<protein>
    <submittedName>
        <fullName evidence="2">Acetyltransferase family protein</fullName>
    </submittedName>
</protein>
<name>A0A0S2E2N5_LYSAN</name>
<proteinExistence type="predicted"/>
<dbReference type="CDD" id="cd04301">
    <property type="entry name" value="NAT_SF"/>
    <property type="match status" value="1"/>
</dbReference>
<organism evidence="2 3">
    <name type="scientific">Lysobacter antibioticus</name>
    <dbReference type="NCBI Taxonomy" id="84531"/>
    <lineage>
        <taxon>Bacteria</taxon>
        <taxon>Pseudomonadati</taxon>
        <taxon>Pseudomonadota</taxon>
        <taxon>Gammaproteobacteria</taxon>
        <taxon>Lysobacterales</taxon>
        <taxon>Lysobacteraceae</taxon>
        <taxon>Lysobacter</taxon>
    </lineage>
</organism>
<dbReference type="AlphaFoldDB" id="A0A0S2E2N5"/>
<reference evidence="2 3" key="1">
    <citation type="journal article" date="2015" name="BMC Genomics">
        <title>Comparative genomics and metabolic profiling of the genus Lysobacter.</title>
        <authorList>
            <person name="de Bruijn I."/>
            <person name="Cheng X."/>
            <person name="de Jager V."/>
            <person name="Exposito R.G."/>
            <person name="Watrous J."/>
            <person name="Patel N."/>
            <person name="Postma J."/>
            <person name="Dorrestein P.C."/>
            <person name="Kobayashi D."/>
            <person name="Raaijmakers J.M."/>
        </authorList>
    </citation>
    <scope>NUCLEOTIDE SEQUENCE [LARGE SCALE GENOMIC DNA]</scope>
    <source>
        <strain evidence="2 3">76</strain>
    </source>
</reference>
<dbReference type="PATRIC" id="fig|84531.7.peg.4132"/>
<feature type="domain" description="N-acetyltransferase" evidence="1">
    <location>
        <begin position="1"/>
        <end position="146"/>
    </location>
</feature>
<dbReference type="Pfam" id="PF13527">
    <property type="entry name" value="Acetyltransf_9"/>
    <property type="match status" value="1"/>
</dbReference>
<sequence length="169" mass="17500">MRIELENAGHHAGIGAVTRAAFAGGDEAELIERLRADGLVRLSLVAVDGERVVGHVLFTTLHVVVDGRIVDALCLAPVSVLPQYQRRGVGSMLIRDGLARCKALGGEAVVVLGHAAYYPRFGFSADLASKLAAPFAGEAFMALELVAGALAGDAGEVVYPPAFGIDGGH</sequence>
<keyword evidence="3" id="KW-1185">Reference proteome</keyword>
<evidence type="ECO:0000313" key="3">
    <source>
        <dbReference type="Proteomes" id="UP000060787"/>
    </source>
</evidence>
<dbReference type="OrthoDB" id="9797178at2"/>
<dbReference type="Proteomes" id="UP000060787">
    <property type="component" value="Chromosome"/>
</dbReference>
<dbReference type="KEGG" id="laq:GLA29479_4226"/>